<keyword evidence="1" id="KW-0472">Membrane</keyword>
<keyword evidence="1" id="KW-1133">Transmembrane helix</keyword>
<sequence>MKLEKIVETLEKIFELFYSNQRLTKYHYLTIALIPRINATIHLKYISKNEEFTTIHDFRNQTLNIFRFKVSSKLYVHGFIEFYSSNNFNLNSNTNTCKIYHIILLSCNIIVIFAFSRDFFSLLSKFQLVEAKHLMNELPWYTDFYGVGRAAGSIIYSFEGQALVSANLLISNCGLLFNNYQLTYRSKICMVRKNNKYFSVCVISTGISLVRFHTYRYEKKNITGIIIHSLSHLLNIINTTIPYTYL</sequence>
<feature type="transmembrane region" description="Helical" evidence="1">
    <location>
        <begin position="99"/>
        <end position="116"/>
    </location>
</feature>
<accession>A0A1I7W8I7</accession>
<evidence type="ECO:0000313" key="2">
    <source>
        <dbReference type="Proteomes" id="UP000095283"/>
    </source>
</evidence>
<organism evidence="2 3">
    <name type="scientific">Heterorhabditis bacteriophora</name>
    <name type="common">Entomopathogenic nematode worm</name>
    <dbReference type="NCBI Taxonomy" id="37862"/>
    <lineage>
        <taxon>Eukaryota</taxon>
        <taxon>Metazoa</taxon>
        <taxon>Ecdysozoa</taxon>
        <taxon>Nematoda</taxon>
        <taxon>Chromadorea</taxon>
        <taxon>Rhabditida</taxon>
        <taxon>Rhabditina</taxon>
        <taxon>Rhabditomorpha</taxon>
        <taxon>Strongyloidea</taxon>
        <taxon>Heterorhabditidae</taxon>
        <taxon>Heterorhabditis</taxon>
    </lineage>
</organism>
<keyword evidence="2" id="KW-1185">Reference proteome</keyword>
<name>A0A1I7W8I7_HETBA</name>
<keyword evidence="1" id="KW-0812">Transmembrane</keyword>
<reference evidence="3" key="1">
    <citation type="submission" date="2016-11" db="UniProtKB">
        <authorList>
            <consortium name="WormBaseParasite"/>
        </authorList>
    </citation>
    <scope>IDENTIFICATION</scope>
</reference>
<protein>
    <submittedName>
        <fullName evidence="3">Uncharacterized protein</fullName>
    </submittedName>
</protein>
<proteinExistence type="predicted"/>
<evidence type="ECO:0000313" key="3">
    <source>
        <dbReference type="WBParaSite" id="Hba_00941"/>
    </source>
</evidence>
<dbReference type="AlphaFoldDB" id="A0A1I7W8I7"/>
<dbReference type="Proteomes" id="UP000095283">
    <property type="component" value="Unplaced"/>
</dbReference>
<dbReference type="WBParaSite" id="Hba_00941">
    <property type="protein sequence ID" value="Hba_00941"/>
    <property type="gene ID" value="Hba_00941"/>
</dbReference>
<evidence type="ECO:0000256" key="1">
    <source>
        <dbReference type="SAM" id="Phobius"/>
    </source>
</evidence>